<organism evidence="2 3">
    <name type="scientific">Actinoallomurus acaciae</name>
    <dbReference type="NCBI Taxonomy" id="502577"/>
    <lineage>
        <taxon>Bacteria</taxon>
        <taxon>Bacillati</taxon>
        <taxon>Actinomycetota</taxon>
        <taxon>Actinomycetes</taxon>
        <taxon>Streptosporangiales</taxon>
        <taxon>Thermomonosporaceae</taxon>
        <taxon>Actinoallomurus</taxon>
    </lineage>
</organism>
<feature type="region of interest" description="Disordered" evidence="1">
    <location>
        <begin position="1"/>
        <end position="84"/>
    </location>
</feature>
<dbReference type="RefSeq" id="WP_378212834.1">
    <property type="nucleotide sequence ID" value="NZ_JBHLZP010000776.1"/>
</dbReference>
<protein>
    <submittedName>
        <fullName evidence="2">Uncharacterized protein</fullName>
    </submittedName>
</protein>
<proteinExistence type="predicted"/>
<accession>A0ABV5YYD0</accession>
<dbReference type="Proteomes" id="UP001589627">
    <property type="component" value="Unassembled WGS sequence"/>
</dbReference>
<evidence type="ECO:0000313" key="2">
    <source>
        <dbReference type="EMBL" id="MFB9839673.1"/>
    </source>
</evidence>
<evidence type="ECO:0000313" key="3">
    <source>
        <dbReference type="Proteomes" id="UP001589627"/>
    </source>
</evidence>
<comment type="caution">
    <text evidence="2">The sequence shown here is derived from an EMBL/GenBank/DDBJ whole genome shotgun (WGS) entry which is preliminary data.</text>
</comment>
<sequence length="113" mass="12069">MSHSSHGRRSTETATAVSSPCGPVERGAGEVERAGDPRHAVTPPGPVGPRRSVRALEPSADGDGRGPRALVQPFQQPRDDQLDRRLLPRPSAAREAMTALLDRPEAPGGPRRR</sequence>
<feature type="compositionally biased region" description="Basic and acidic residues" evidence="1">
    <location>
        <begin position="27"/>
        <end position="39"/>
    </location>
</feature>
<name>A0ABV5YYD0_9ACTN</name>
<reference evidence="2 3" key="1">
    <citation type="submission" date="2024-09" db="EMBL/GenBank/DDBJ databases">
        <authorList>
            <person name="Sun Q."/>
            <person name="Mori K."/>
        </authorList>
    </citation>
    <scope>NUCLEOTIDE SEQUENCE [LARGE SCALE GENOMIC DNA]</scope>
    <source>
        <strain evidence="2 3">TBRC 0563</strain>
    </source>
</reference>
<evidence type="ECO:0000256" key="1">
    <source>
        <dbReference type="SAM" id="MobiDB-lite"/>
    </source>
</evidence>
<feature type="non-terminal residue" evidence="2">
    <location>
        <position position="1"/>
    </location>
</feature>
<dbReference type="EMBL" id="JBHLZP010000776">
    <property type="protein sequence ID" value="MFB9839673.1"/>
    <property type="molecule type" value="Genomic_DNA"/>
</dbReference>
<keyword evidence="3" id="KW-1185">Reference proteome</keyword>
<gene>
    <name evidence="2" type="ORF">ACFFNX_46770</name>
</gene>